<gene>
    <name evidence="1" type="ORF">APR42_01560</name>
</gene>
<organism evidence="1 2">
    <name type="scientific">Salegentibacter mishustinae</name>
    <dbReference type="NCBI Taxonomy" id="270918"/>
    <lineage>
        <taxon>Bacteria</taxon>
        <taxon>Pseudomonadati</taxon>
        <taxon>Bacteroidota</taxon>
        <taxon>Flavobacteriia</taxon>
        <taxon>Flavobacteriales</taxon>
        <taxon>Flavobacteriaceae</taxon>
        <taxon>Salegentibacter</taxon>
    </lineage>
</organism>
<dbReference type="OrthoDB" id="1442826at2"/>
<evidence type="ECO:0000313" key="2">
    <source>
        <dbReference type="Proteomes" id="UP000051643"/>
    </source>
</evidence>
<name>A0A0Q9ZN09_9FLAO</name>
<protein>
    <submittedName>
        <fullName evidence="1">Uncharacterized protein</fullName>
    </submittedName>
</protein>
<comment type="caution">
    <text evidence="1">The sequence shown here is derived from an EMBL/GenBank/DDBJ whole genome shotgun (WGS) entry which is preliminary data.</text>
</comment>
<keyword evidence="2" id="KW-1185">Reference proteome</keyword>
<dbReference type="EMBL" id="LKTP01000001">
    <property type="protein sequence ID" value="KRG30580.1"/>
    <property type="molecule type" value="Genomic_DNA"/>
</dbReference>
<evidence type="ECO:0000313" key="1">
    <source>
        <dbReference type="EMBL" id="KRG30580.1"/>
    </source>
</evidence>
<accession>A0A0Q9ZN09</accession>
<dbReference type="STRING" id="270918.APR42_01560"/>
<sequence length="226" mass="26793">MKEVNYISHLNGVFRRFSDDNKISSSHRSLYLAFFELWNQKRYPITIILNSKQVMALAKIRSRTTYHKLLLDLTNWGYLQYHPSTSPQIGSLVEMSRFDTHPDQKMARTYPVSEQVPVQKLVSFNKHKSKHIINSFINTCPKNEQEVIEFFREEKRSSLEAKKFYNFYESIVWKLNGKNPITNWHACARSWILKADEIKKGLKSNSPSHYRDNLYTSKNKTMESRY</sequence>
<dbReference type="AlphaFoldDB" id="A0A0Q9ZN09"/>
<dbReference type="RefSeq" id="WP_057480402.1">
    <property type="nucleotide sequence ID" value="NZ_BMWR01000002.1"/>
</dbReference>
<dbReference type="Proteomes" id="UP000051643">
    <property type="component" value="Unassembled WGS sequence"/>
</dbReference>
<proteinExistence type="predicted"/>
<reference evidence="1" key="1">
    <citation type="submission" date="2015-10" db="EMBL/GenBank/DDBJ databases">
        <title>Draft genome sequence of Salegentibacter mishustinae KCTC 12263.</title>
        <authorList>
            <person name="Lin W."/>
            <person name="Zheng Q."/>
        </authorList>
    </citation>
    <scope>NUCLEOTIDE SEQUENCE [LARGE SCALE GENOMIC DNA]</scope>
    <source>
        <strain evidence="1">KCTC 12263</strain>
    </source>
</reference>